<gene>
    <name evidence="1" type="ORF">HA338_08520</name>
</gene>
<dbReference type="EMBL" id="DUJU01000098">
    <property type="protein sequence ID" value="HIH94071.1"/>
    <property type="molecule type" value="Genomic_DNA"/>
</dbReference>
<comment type="caution">
    <text evidence="1">The sequence shown here is derived from an EMBL/GenBank/DDBJ whole genome shotgun (WGS) entry which is preliminary data.</text>
</comment>
<organism evidence="1 2">
    <name type="scientific">Methanosarcina acetivorans</name>
    <dbReference type="NCBI Taxonomy" id="2214"/>
    <lineage>
        <taxon>Archaea</taxon>
        <taxon>Methanobacteriati</taxon>
        <taxon>Methanobacteriota</taxon>
        <taxon>Stenosarchaea group</taxon>
        <taxon>Methanomicrobia</taxon>
        <taxon>Methanosarcinales</taxon>
        <taxon>Methanosarcinaceae</taxon>
        <taxon>Methanosarcina</taxon>
    </lineage>
</organism>
<name>A0A832W9U1_9EURY</name>
<sequence>MRDEINRSMKCNYSRLSENDVKKAKLHLFNLSEDFKLKLKETKEPDLLINIVEEDKKNYDMPIDLMFLVYQRLIELQPHKNILLDFASYLLDIGGPDWEEELEAIRKFTNDDKIHEAVEVALKVDYLKYPFREGVELYPRD</sequence>
<reference evidence="1" key="1">
    <citation type="journal article" date="2020" name="bioRxiv">
        <title>A rank-normalized archaeal taxonomy based on genome phylogeny resolves widespread incomplete and uneven classifications.</title>
        <authorList>
            <person name="Rinke C."/>
            <person name="Chuvochina M."/>
            <person name="Mussig A.J."/>
            <person name="Chaumeil P.-A."/>
            <person name="Waite D.W."/>
            <person name="Whitman W.B."/>
            <person name="Parks D.H."/>
            <person name="Hugenholtz P."/>
        </authorList>
    </citation>
    <scope>NUCLEOTIDE SEQUENCE</scope>
    <source>
        <strain evidence="1">UBA8876</strain>
    </source>
</reference>
<protein>
    <submittedName>
        <fullName evidence="1">Uncharacterized protein</fullName>
    </submittedName>
</protein>
<dbReference type="Proteomes" id="UP000600774">
    <property type="component" value="Unassembled WGS sequence"/>
</dbReference>
<proteinExistence type="predicted"/>
<evidence type="ECO:0000313" key="2">
    <source>
        <dbReference type="Proteomes" id="UP000600774"/>
    </source>
</evidence>
<accession>A0A832W9U1</accession>
<dbReference type="AlphaFoldDB" id="A0A832W9U1"/>
<evidence type="ECO:0000313" key="1">
    <source>
        <dbReference type="EMBL" id="HIH94071.1"/>
    </source>
</evidence>
<dbReference type="RefSeq" id="WP_281085385.1">
    <property type="nucleotide sequence ID" value="NZ_DUJU01000098.1"/>
</dbReference>